<dbReference type="EMBL" id="FR695874">
    <property type="protein sequence ID" value="CBX30218.1"/>
    <property type="molecule type" value="Genomic_DNA"/>
</dbReference>
<dbReference type="Gene3D" id="3.30.160.250">
    <property type="match status" value="1"/>
</dbReference>
<dbReference type="AlphaFoldDB" id="E1YHU9"/>
<evidence type="ECO:0008006" key="2">
    <source>
        <dbReference type="Google" id="ProtNLM"/>
    </source>
</evidence>
<dbReference type="InterPro" id="IPR035069">
    <property type="entry name" value="TTHA1013/TTHA0281-like"/>
</dbReference>
<proteinExistence type="predicted"/>
<accession>E1YHU9</accession>
<sequence>MKIKIVYKEEKGWFVGHIQEYPDYESQGKTLEELRENLIEIYDDISKGLATDAEPFQVLEVAI</sequence>
<dbReference type="SUPFAM" id="SSF143100">
    <property type="entry name" value="TTHA1013/TTHA0281-like"/>
    <property type="match status" value="1"/>
</dbReference>
<organism evidence="1">
    <name type="scientific">uncultured Desulfobacterium sp</name>
    <dbReference type="NCBI Taxonomy" id="201089"/>
    <lineage>
        <taxon>Bacteria</taxon>
        <taxon>Pseudomonadati</taxon>
        <taxon>Thermodesulfobacteriota</taxon>
        <taxon>Desulfobacteria</taxon>
        <taxon>Desulfobacterales</taxon>
        <taxon>Desulfobacteriaceae</taxon>
        <taxon>Desulfobacterium</taxon>
        <taxon>environmental samples</taxon>
    </lineage>
</organism>
<gene>
    <name evidence="1" type="ORF">N47_D30270</name>
</gene>
<name>E1YHU9_9BACT</name>
<protein>
    <recommendedName>
        <fullName evidence="2">HicB-like antitoxin of toxin-antitoxin system domain-containing protein</fullName>
    </recommendedName>
</protein>
<reference evidence="1" key="1">
    <citation type="journal article" date="2011" name="Environ. Microbiol.">
        <title>Genomic insights into the metabolic potential of the polycyclic aromatic hydrocarbon degrading sulfate-reducing Deltaproteobacterium N47.</title>
        <authorList>
            <person name="Bergmann F."/>
            <person name="Selesi D."/>
            <person name="Weinmaier T."/>
            <person name="Tischler P."/>
            <person name="Rattei T."/>
            <person name="Meckenstock R.U."/>
        </authorList>
    </citation>
    <scope>NUCLEOTIDE SEQUENCE</scope>
</reference>
<evidence type="ECO:0000313" key="1">
    <source>
        <dbReference type="EMBL" id="CBX30218.1"/>
    </source>
</evidence>